<dbReference type="AlphaFoldDB" id="A0A6C0M487"/>
<protein>
    <recommendedName>
        <fullName evidence="2">Replication factor C C-terminal domain-containing protein</fullName>
    </recommendedName>
</protein>
<dbReference type="EMBL" id="MN740631">
    <property type="protein sequence ID" value="QHU36771.1"/>
    <property type="molecule type" value="Genomic_DNA"/>
</dbReference>
<evidence type="ECO:0008006" key="2">
    <source>
        <dbReference type="Google" id="ProtNLM"/>
    </source>
</evidence>
<dbReference type="SUPFAM" id="SSF52540">
    <property type="entry name" value="P-loop containing nucleoside triphosphate hydrolases"/>
    <property type="match status" value="1"/>
</dbReference>
<dbReference type="Gene3D" id="3.40.50.300">
    <property type="entry name" value="P-loop containing nucleotide triphosphate hydrolases"/>
    <property type="match status" value="1"/>
</dbReference>
<name>A0A6C0M487_9ZZZZ</name>
<dbReference type="InterPro" id="IPR027417">
    <property type="entry name" value="P-loop_NTPase"/>
</dbReference>
<accession>A0A6C0M487</accession>
<organism evidence="1">
    <name type="scientific">viral metagenome</name>
    <dbReference type="NCBI Taxonomy" id="1070528"/>
    <lineage>
        <taxon>unclassified sequences</taxon>
        <taxon>metagenomes</taxon>
        <taxon>organismal metagenomes</taxon>
    </lineage>
</organism>
<evidence type="ECO:0000313" key="1">
    <source>
        <dbReference type="EMBL" id="QHU36771.1"/>
    </source>
</evidence>
<proteinExistence type="predicted"/>
<reference evidence="1" key="1">
    <citation type="journal article" date="2020" name="Nature">
        <title>Giant virus diversity and host interactions through global metagenomics.</title>
        <authorList>
            <person name="Schulz F."/>
            <person name="Roux S."/>
            <person name="Paez-Espino D."/>
            <person name="Jungbluth S."/>
            <person name="Walsh D.A."/>
            <person name="Denef V.J."/>
            <person name="McMahon K.D."/>
            <person name="Konstantinidis K.T."/>
            <person name="Eloe-Fadrosh E.A."/>
            <person name="Kyrpides N.C."/>
            <person name="Woyke T."/>
        </authorList>
    </citation>
    <scope>NUCLEOTIDE SEQUENCE</scope>
    <source>
        <strain evidence="1">GVMAG-S-1035124-57</strain>
    </source>
</reference>
<sequence>MKIPNHFETYVEAVNSTTLHPKLKTIYETAFPSNINHLPNLIFYGPSGTGKYSQVLACISKYSPTHLKYEKRLSVTLNKEIQTIKISDIHFEIDMSLLGCTSKLWWNEIHTQIVDVVSARPETVGIIVCKYFHNIHSELLETFYNYMHMPHHSNIRLKYVLITEHIGFIPNNILNSCEIISVARPTSTMYKKILPAAASSSNPASITNIQMLKLGNEPFLQNAGVQELFDNLLNYVCNVEQIRFTQMRELLYDILIYDFDINEFAWHLISELKKRGMLRDDDMSSVLIHTHKFLQYYNNNYRPIYHLENFVFMLVNIICANRTKMTCTQPK</sequence>